<comment type="caution">
    <text evidence="1">The sequence shown here is derived from an EMBL/GenBank/DDBJ whole genome shotgun (WGS) entry which is preliminary data.</text>
</comment>
<gene>
    <name evidence="1" type="ORF">Cboi01_000091100</name>
</gene>
<dbReference type="Proteomes" id="UP001165101">
    <property type="component" value="Unassembled WGS sequence"/>
</dbReference>
<accession>A0ACB5TGV6</accession>
<sequence length="368" mass="43501">MRFQSIIGFIINNNFKNFLKFENLFNNLIKFEIKNFLKINFESIIKLSSLKFKIETNFKEKINSIFKPYKIQFLNILFNQIFKEYITILIIKDLNIIIGIGNGITLKSCEIYAYINTLKNKDKIFKFIKNFAKKNKRSNTDRSNLILSVDDIFEYGDFYGVERVIKDTYLKKIIRHQLNHYLQNKEENSDSEIDYGDNEEEEEGELDDETTIDSNEGILFIDFENEIRNMNIKDEEFIEDEWNIKTDLKNDFIISTNENKYKIEFYDNKKKSIILKNVLYKGSVNINAKNKFYGIFNKFGLISKYNDYLTKSGYYLSECEINGKIFGIGLAPSKKIAQQRAAMRSIEMIKNLRDQNSSSVKFKKKQKS</sequence>
<keyword evidence="2" id="KW-1185">Reference proteome</keyword>
<reference evidence="1" key="1">
    <citation type="submission" date="2023-04" db="EMBL/GenBank/DDBJ databases">
        <title>Candida boidinii NBRC 1967.</title>
        <authorList>
            <person name="Ichikawa N."/>
            <person name="Sato H."/>
            <person name="Tonouchi N."/>
        </authorList>
    </citation>
    <scope>NUCLEOTIDE SEQUENCE</scope>
    <source>
        <strain evidence="1">NBRC 1967</strain>
    </source>
</reference>
<evidence type="ECO:0000313" key="2">
    <source>
        <dbReference type="Proteomes" id="UP001165101"/>
    </source>
</evidence>
<protein>
    <submittedName>
        <fullName evidence="1">Unnamed protein product</fullName>
    </submittedName>
</protein>
<organism evidence="1 2">
    <name type="scientific">Candida boidinii</name>
    <name type="common">Yeast</name>
    <dbReference type="NCBI Taxonomy" id="5477"/>
    <lineage>
        <taxon>Eukaryota</taxon>
        <taxon>Fungi</taxon>
        <taxon>Dikarya</taxon>
        <taxon>Ascomycota</taxon>
        <taxon>Saccharomycotina</taxon>
        <taxon>Pichiomycetes</taxon>
        <taxon>Pichiales</taxon>
        <taxon>Pichiaceae</taxon>
        <taxon>Ogataea</taxon>
        <taxon>Ogataea/Candida clade</taxon>
    </lineage>
</organism>
<dbReference type="EMBL" id="BSXV01000289">
    <property type="protein sequence ID" value="GME88452.1"/>
    <property type="molecule type" value="Genomic_DNA"/>
</dbReference>
<name>A0ACB5TGV6_CANBO</name>
<evidence type="ECO:0000313" key="1">
    <source>
        <dbReference type="EMBL" id="GME88452.1"/>
    </source>
</evidence>
<proteinExistence type="predicted"/>